<feature type="binding site" evidence="3">
    <location>
        <begin position="30"/>
        <end position="37"/>
    </location>
    <ligand>
        <name>ATP</name>
        <dbReference type="ChEBI" id="CHEBI:30616"/>
    </ligand>
</feature>
<keyword evidence="1 3" id="KW-0547">Nucleotide-binding</keyword>
<dbReference type="PANTHER" id="PTHR22683:SF47">
    <property type="entry name" value="FTSK DOMAIN-CONTAINING PROTEIN YDCQ"/>
    <property type="match status" value="1"/>
</dbReference>
<proteinExistence type="predicted"/>
<organism evidence="5 6">
    <name type="scientific">Streptococcus agalactiae</name>
    <dbReference type="NCBI Taxonomy" id="1311"/>
    <lineage>
        <taxon>Bacteria</taxon>
        <taxon>Bacillati</taxon>
        <taxon>Bacillota</taxon>
        <taxon>Bacilli</taxon>
        <taxon>Lactobacillales</taxon>
        <taxon>Streptococcaceae</taxon>
        <taxon>Streptococcus</taxon>
    </lineage>
</organism>
<dbReference type="EMBL" id="QHGZ01000261">
    <property type="protein sequence ID" value="RDY74225.1"/>
    <property type="molecule type" value="Genomic_DNA"/>
</dbReference>
<evidence type="ECO:0000256" key="1">
    <source>
        <dbReference type="ARBA" id="ARBA00022741"/>
    </source>
</evidence>
<dbReference type="GO" id="GO:0005524">
    <property type="term" value="F:ATP binding"/>
    <property type="evidence" value="ECO:0007669"/>
    <property type="project" value="UniProtKB-UniRule"/>
</dbReference>
<keyword evidence="5" id="KW-0131">Cell cycle</keyword>
<gene>
    <name evidence="5" type="ORF">C4618_13450</name>
</gene>
<protein>
    <submittedName>
        <fullName evidence="5">Cell division protein FtsK</fullName>
    </submittedName>
</protein>
<feature type="domain" description="FtsK" evidence="4">
    <location>
        <begin position="6"/>
        <end position="199"/>
    </location>
</feature>
<evidence type="ECO:0000256" key="3">
    <source>
        <dbReference type="PROSITE-ProRule" id="PRU00289"/>
    </source>
</evidence>
<dbReference type="CDD" id="cd01127">
    <property type="entry name" value="TrwB_TraG_TraD_VirD4"/>
    <property type="match status" value="1"/>
</dbReference>
<dbReference type="Gene3D" id="3.40.50.300">
    <property type="entry name" value="P-loop containing nucleotide triphosphate hydrolases"/>
    <property type="match status" value="1"/>
</dbReference>
<evidence type="ECO:0000256" key="2">
    <source>
        <dbReference type="ARBA" id="ARBA00022840"/>
    </source>
</evidence>
<evidence type="ECO:0000259" key="4">
    <source>
        <dbReference type="PROSITE" id="PS50901"/>
    </source>
</evidence>
<dbReference type="GO" id="GO:0003677">
    <property type="term" value="F:DNA binding"/>
    <property type="evidence" value="ECO:0007669"/>
    <property type="project" value="InterPro"/>
</dbReference>
<dbReference type="Proteomes" id="UP000256718">
    <property type="component" value="Unassembled WGS sequence"/>
</dbReference>
<dbReference type="GO" id="GO:0051301">
    <property type="term" value="P:cell division"/>
    <property type="evidence" value="ECO:0007669"/>
    <property type="project" value="UniProtKB-KW"/>
</dbReference>
<dbReference type="InterPro" id="IPR002543">
    <property type="entry name" value="FtsK_dom"/>
</dbReference>
<keyword evidence="5" id="KW-0132">Cell division</keyword>
<name>A0A7G7IGJ5_STRAG</name>
<dbReference type="AlphaFoldDB" id="A0A7G7IGJ5"/>
<dbReference type="InterPro" id="IPR050206">
    <property type="entry name" value="FtsK/SpoIIIE/SftA"/>
</dbReference>
<evidence type="ECO:0000313" key="5">
    <source>
        <dbReference type="EMBL" id="RDY74225.1"/>
    </source>
</evidence>
<dbReference type="SUPFAM" id="SSF52540">
    <property type="entry name" value="P-loop containing nucleoside triphosphate hydrolases"/>
    <property type="match status" value="1"/>
</dbReference>
<dbReference type="RefSeq" id="WP_001868842.1">
    <property type="nucleotide sequence ID" value="NZ_CAXOLC010000009.1"/>
</dbReference>
<dbReference type="InterPro" id="IPR027417">
    <property type="entry name" value="P-loop_NTPase"/>
</dbReference>
<evidence type="ECO:0000313" key="6">
    <source>
        <dbReference type="Proteomes" id="UP000256718"/>
    </source>
</evidence>
<dbReference type="PANTHER" id="PTHR22683">
    <property type="entry name" value="SPORULATION PROTEIN RELATED"/>
    <property type="match status" value="1"/>
</dbReference>
<reference evidence="5 6" key="1">
    <citation type="journal article" date="2018" name="Emerg. Microbes Infect.">
        <title>Phenotypic and molecular analysis of nontypeable Group B streptococci: identification of cps2a and hybrid cps2a/cps5 Group B streptococcal capsule gene clusters.</title>
        <authorList>
            <person name="Alhhazmi A."/>
            <person name="Tyrrell G.J."/>
        </authorList>
    </citation>
    <scope>NUCLEOTIDE SEQUENCE [LARGE SCALE GENOMIC DNA]</scope>
    <source>
        <strain evidence="5 6">PLGBS17</strain>
    </source>
</reference>
<accession>A0A7G7IGJ5</accession>
<dbReference type="PROSITE" id="PS50901">
    <property type="entry name" value="FTSK"/>
    <property type="match status" value="1"/>
</dbReference>
<comment type="caution">
    <text evidence="5">The sequence shown here is derived from an EMBL/GenBank/DDBJ whole genome shotgun (WGS) entry which is preliminary data.</text>
</comment>
<sequence>MLVKNGEPFIQLDKEKKWFWHLDPMGQVSGPRSSGKTFFLYYLMLSVAEIGADIYILDPKRSDFSSLKYCYPESERESHVATTPNSICKVLRELTELMNDRYEKYFQISSSTLGFDAQKLGLRPIFIFFDEVLSLIEEDKKLGKEAEQYLKQIILKGRQSGIYIIISSQRLSADVLNTVIRENCGLRVIFGKVQEESYRMALGESFKKLPRAEKGVGKGYIYLDGQGWQTPKAFIAPYMDSSKMDIKQIFKNLLNNPPKVYKE</sequence>
<keyword evidence="2 3" id="KW-0067">ATP-binding</keyword>